<keyword evidence="3" id="KW-1185">Reference proteome</keyword>
<name>A0A5J5VII4_GOSBA</name>
<proteinExistence type="predicted"/>
<dbReference type="Proteomes" id="UP000327439">
    <property type="component" value="Chromosome A06"/>
</dbReference>
<dbReference type="AlphaFoldDB" id="A0A5J5VII4"/>
<feature type="signal peptide" evidence="1">
    <location>
        <begin position="1"/>
        <end position="18"/>
    </location>
</feature>
<reference evidence="3" key="1">
    <citation type="journal article" date="2020" name="Nat. Genet.">
        <title>Genomic diversifications of five Gossypium allopolyploid species and their impact on cotton improvement.</title>
        <authorList>
            <person name="Chen Z.J."/>
            <person name="Sreedasyam A."/>
            <person name="Ando A."/>
            <person name="Song Q."/>
            <person name="De Santiago L.M."/>
            <person name="Hulse-Kemp A.M."/>
            <person name="Ding M."/>
            <person name="Ye W."/>
            <person name="Kirkbride R.C."/>
            <person name="Jenkins J."/>
            <person name="Plott C."/>
            <person name="Lovell J."/>
            <person name="Lin Y.M."/>
            <person name="Vaughn R."/>
            <person name="Liu B."/>
            <person name="Simpson S."/>
            <person name="Scheffler B.E."/>
            <person name="Wen L."/>
            <person name="Saski C.A."/>
            <person name="Grover C.E."/>
            <person name="Hu G."/>
            <person name="Conover J.L."/>
            <person name="Carlson J.W."/>
            <person name="Shu S."/>
            <person name="Boston L.B."/>
            <person name="Williams M."/>
            <person name="Peterson D.G."/>
            <person name="McGee K."/>
            <person name="Jones D.C."/>
            <person name="Wendel J.F."/>
            <person name="Stelly D.M."/>
            <person name="Grimwood J."/>
            <person name="Schmutz J."/>
        </authorList>
    </citation>
    <scope>NUCLEOTIDE SEQUENCE [LARGE SCALE GENOMIC DNA]</scope>
    <source>
        <strain evidence="3">cv. 3-79</strain>
    </source>
</reference>
<protein>
    <submittedName>
        <fullName evidence="2">Uncharacterized protein</fullName>
    </submittedName>
</protein>
<evidence type="ECO:0000256" key="1">
    <source>
        <dbReference type="SAM" id="SignalP"/>
    </source>
</evidence>
<evidence type="ECO:0000313" key="2">
    <source>
        <dbReference type="EMBL" id="KAB2078847.1"/>
    </source>
</evidence>
<keyword evidence="1" id="KW-0732">Signal</keyword>
<gene>
    <name evidence="2" type="ORF">ES319_A06G190900v1</name>
</gene>
<feature type="chain" id="PRO_5023887427" evidence="1">
    <location>
        <begin position="19"/>
        <end position="62"/>
    </location>
</feature>
<sequence>MGCLFFWFLFLNGPGKMGLLHIYINQESNFYKTIIKDQSAPKIKANILNKLFLNCDNSTKLF</sequence>
<dbReference type="EMBL" id="CM018207">
    <property type="protein sequence ID" value="KAB2078847.1"/>
    <property type="molecule type" value="Genomic_DNA"/>
</dbReference>
<evidence type="ECO:0000313" key="3">
    <source>
        <dbReference type="Proteomes" id="UP000327439"/>
    </source>
</evidence>
<organism evidence="2 3">
    <name type="scientific">Gossypium barbadense</name>
    <name type="common">Sea Island cotton</name>
    <name type="synonym">Hibiscus barbadensis</name>
    <dbReference type="NCBI Taxonomy" id="3634"/>
    <lineage>
        <taxon>Eukaryota</taxon>
        <taxon>Viridiplantae</taxon>
        <taxon>Streptophyta</taxon>
        <taxon>Embryophyta</taxon>
        <taxon>Tracheophyta</taxon>
        <taxon>Spermatophyta</taxon>
        <taxon>Magnoliopsida</taxon>
        <taxon>eudicotyledons</taxon>
        <taxon>Gunneridae</taxon>
        <taxon>Pentapetalae</taxon>
        <taxon>rosids</taxon>
        <taxon>malvids</taxon>
        <taxon>Malvales</taxon>
        <taxon>Malvaceae</taxon>
        <taxon>Malvoideae</taxon>
        <taxon>Gossypium</taxon>
    </lineage>
</organism>
<accession>A0A5J5VII4</accession>